<name>A0A498Q270_9MYCO</name>
<dbReference type="Proteomes" id="UP000273307">
    <property type="component" value="Unassembled WGS sequence"/>
</dbReference>
<feature type="compositionally biased region" description="Basic residues" evidence="1">
    <location>
        <begin position="177"/>
        <end position="187"/>
    </location>
</feature>
<accession>A0A498Q270</accession>
<evidence type="ECO:0000313" key="2">
    <source>
        <dbReference type="EMBL" id="VBA39421.1"/>
    </source>
</evidence>
<sequence length="294" mass="31591">MWRHRARDHDVIADDELDTLYAVPPDAFTAERSRLAAAARQRGDAAAADRISAARKPTIAAWIVNRLVLTHENVARRPADLGNGLRDAHTAMDGDRIHDLSAAQHRLISDLARCAFEAAEVANPSSALRDDLTSTLQTAIADAGVRARLGRLTRPQQGSGFGALGDAEQLVTAARAAKPKAKPKQARTKAAPEEAADKAASKAAAAARHRRERLTASVAAAERATTAANATLSERSAERDAATQRRDEALANLRTAERELSSAAERYRKAQEAGRAAADLVREEKAQLQLDLDR</sequence>
<reference evidence="2 3" key="1">
    <citation type="submission" date="2018-09" db="EMBL/GenBank/DDBJ databases">
        <authorList>
            <person name="Tagini F."/>
        </authorList>
    </citation>
    <scope>NUCLEOTIDE SEQUENCE [LARGE SCALE GENOMIC DNA]</scope>
    <source>
        <strain evidence="2 3">MK136</strain>
    </source>
</reference>
<feature type="compositionally biased region" description="Basic and acidic residues" evidence="1">
    <location>
        <begin position="190"/>
        <end position="200"/>
    </location>
</feature>
<proteinExistence type="predicted"/>
<organism evidence="2 3">
    <name type="scientific">Mycobacterium attenuatum</name>
    <dbReference type="NCBI Taxonomy" id="2341086"/>
    <lineage>
        <taxon>Bacteria</taxon>
        <taxon>Bacillati</taxon>
        <taxon>Actinomycetota</taxon>
        <taxon>Actinomycetes</taxon>
        <taxon>Mycobacteriales</taxon>
        <taxon>Mycobacteriaceae</taxon>
        <taxon>Mycobacterium</taxon>
    </lineage>
</organism>
<gene>
    <name evidence="2" type="ORF">LAUMK136_02987</name>
</gene>
<feature type="region of interest" description="Disordered" evidence="1">
    <location>
        <begin position="175"/>
        <end position="210"/>
    </location>
</feature>
<dbReference type="EMBL" id="UPHP01000069">
    <property type="protein sequence ID" value="VBA39421.1"/>
    <property type="molecule type" value="Genomic_DNA"/>
</dbReference>
<protein>
    <submittedName>
        <fullName evidence="2">Uncharacterized protein</fullName>
    </submittedName>
</protein>
<dbReference type="AlphaFoldDB" id="A0A498Q270"/>
<evidence type="ECO:0000313" key="3">
    <source>
        <dbReference type="Proteomes" id="UP000273307"/>
    </source>
</evidence>
<evidence type="ECO:0000256" key="1">
    <source>
        <dbReference type="SAM" id="MobiDB-lite"/>
    </source>
</evidence>
<keyword evidence="3" id="KW-1185">Reference proteome</keyword>